<dbReference type="Proteomes" id="UP001190825">
    <property type="component" value="Unassembled WGS sequence"/>
</dbReference>
<reference evidence="5" key="2">
    <citation type="submission" date="2017-04" db="EMBL/GenBank/DDBJ databases">
        <authorList>
            <person name="Porter S."/>
            <person name="Friesen M.L."/>
            <person name="Faber-Hammond J."/>
        </authorList>
    </citation>
    <scope>NUCLEOTIDE SEQUENCE</scope>
    <source>
        <strain evidence="5">Str16</strain>
    </source>
</reference>
<comment type="caution">
    <text evidence="4">The sequence shown here is derived from an EMBL/GenBank/DDBJ whole genome shotgun (WGS) entry which is preliminary data.</text>
</comment>
<dbReference type="GO" id="GO:0005524">
    <property type="term" value="F:ATP binding"/>
    <property type="evidence" value="ECO:0007669"/>
    <property type="project" value="UniProtKB-KW"/>
</dbReference>
<reference evidence="4" key="1">
    <citation type="journal article" date="2013" name="Genome Biol.">
        <title>Comparative genomics of the core and accessory genomes of 48 Sinorhizobium strains comprising five genospecies.</title>
        <authorList>
            <person name="Sugawara M."/>
            <person name="Epstein B."/>
            <person name="Badgley B.D."/>
            <person name="Unno T."/>
            <person name="Xu L."/>
            <person name="Reese J."/>
            <person name="Gyaneshwar P."/>
            <person name="Denny R."/>
            <person name="Mudge J."/>
            <person name="Bharti A.K."/>
            <person name="Farmer A.D."/>
            <person name="May G.D."/>
            <person name="Woodward J.E."/>
            <person name="Medigue C."/>
            <person name="Vallenet D."/>
            <person name="Lajus A."/>
            <person name="Rouy Z."/>
            <person name="Martinez-Vaz B."/>
            <person name="Tiffin P."/>
            <person name="Young N.D."/>
            <person name="Sadowsky M.J."/>
        </authorList>
    </citation>
    <scope>NUCLEOTIDE SEQUENCE</scope>
    <source>
        <strain evidence="4">M1</strain>
    </source>
</reference>
<evidence type="ECO:0000259" key="3">
    <source>
        <dbReference type="PROSITE" id="PS50893"/>
    </source>
</evidence>
<accession>A0A6G1WDV7</accession>
<dbReference type="Pfam" id="PF00005">
    <property type="entry name" value="ABC_tran"/>
    <property type="match status" value="1"/>
</dbReference>
<name>A0A6G1WDV7_9HYPH</name>
<dbReference type="InterPro" id="IPR003439">
    <property type="entry name" value="ABC_transporter-like_ATP-bd"/>
</dbReference>
<dbReference type="PANTHER" id="PTHR43790">
    <property type="entry name" value="CARBOHYDRATE TRANSPORT ATP-BINDING PROTEIN MG119-RELATED"/>
    <property type="match status" value="1"/>
</dbReference>
<dbReference type="InterPro" id="IPR050107">
    <property type="entry name" value="ABC_carbohydrate_import_ATPase"/>
</dbReference>
<gene>
    <name evidence="5" type="ORF">BMJ33_32980</name>
    <name evidence="4" type="ORF">GHJ91_01160</name>
</gene>
<evidence type="ECO:0000256" key="2">
    <source>
        <dbReference type="ARBA" id="ARBA00022840"/>
    </source>
</evidence>
<protein>
    <submittedName>
        <fullName evidence="5">ABC transporter ATP-binding protein</fullName>
    </submittedName>
    <submittedName>
        <fullName evidence="4">ATP-binding cassette domain-containing protein</fullName>
    </submittedName>
</protein>
<dbReference type="OMA" id="SHSMPHV"/>
<dbReference type="AlphaFoldDB" id="A0A6G1WDV7"/>
<dbReference type="EMBL" id="WISB01000008">
    <property type="protein sequence ID" value="MQW67825.1"/>
    <property type="molecule type" value="Genomic_DNA"/>
</dbReference>
<dbReference type="InterPro" id="IPR027417">
    <property type="entry name" value="P-loop_NTPase"/>
</dbReference>
<dbReference type="SMART" id="SM00382">
    <property type="entry name" value="AAA"/>
    <property type="match status" value="1"/>
</dbReference>
<dbReference type="SUPFAM" id="SSF52540">
    <property type="entry name" value="P-loop containing nucleoside triphosphate hydrolases"/>
    <property type="match status" value="1"/>
</dbReference>
<dbReference type="EMBL" id="NBUC01000181">
    <property type="protein sequence ID" value="PLT92615.1"/>
    <property type="molecule type" value="Genomic_DNA"/>
</dbReference>
<feature type="domain" description="ABC transporter" evidence="3">
    <location>
        <begin position="22"/>
        <end position="264"/>
    </location>
</feature>
<reference evidence="5 6" key="3">
    <citation type="journal article" date="2018" name="FEMS Microbiol. Ecol.">
        <title>Co-invading symbiotic mutualists of Medicago polymorpha retain high ancestral diversity and contain diverse accessory genomes.</title>
        <authorList>
            <person name="Porter S.S."/>
            <person name="Faber-Hammond J.J."/>
            <person name="Friesen M.L."/>
        </authorList>
    </citation>
    <scope>NUCLEOTIDE SEQUENCE [LARGE SCALE GENOMIC DNA]</scope>
    <source>
        <strain evidence="5 6">Str16</strain>
    </source>
</reference>
<keyword evidence="1" id="KW-0547">Nucleotide-binding</keyword>
<evidence type="ECO:0000313" key="4">
    <source>
        <dbReference type="EMBL" id="MQW67825.1"/>
    </source>
</evidence>
<dbReference type="Gene3D" id="3.40.50.300">
    <property type="entry name" value="P-loop containing nucleotide triphosphate hydrolases"/>
    <property type="match status" value="1"/>
</dbReference>
<dbReference type="PANTHER" id="PTHR43790:SF8">
    <property type="entry name" value="SUGAR ABC TRANSPORTER ATP-BINDING PROTEIN"/>
    <property type="match status" value="1"/>
</dbReference>
<dbReference type="InterPro" id="IPR003593">
    <property type="entry name" value="AAA+_ATPase"/>
</dbReference>
<evidence type="ECO:0000313" key="5">
    <source>
        <dbReference type="EMBL" id="PLT92615.1"/>
    </source>
</evidence>
<dbReference type="PROSITE" id="PS50893">
    <property type="entry name" value="ABC_TRANSPORTER_2"/>
    <property type="match status" value="1"/>
</dbReference>
<evidence type="ECO:0000313" key="6">
    <source>
        <dbReference type="Proteomes" id="UP001190825"/>
    </source>
</evidence>
<sequence length="271" mass="29164">MSEPDPPIVLHALETCMTTPILSARNIEKSFGQMRAMQGANFDIHEGEVVALIGDNGAGKSTLTKILSGVLQPDSGEIYIDNTLVHFDSPLDARAHGIETVYQDLSLAVDLNAVQNLYLGREIASPGLMGRLGFLDKALMRRKAQESFARLGVRVPDMRAAVANFSGGQRQGIAVARALMWAKRVVFMDEPTAALGVAQTRNVLDLIRRVRDTGVSVVLISHSMPDVLAVSDRVTVLRHGRRVATYTTSTVTSDELVGAMTGALEREGAAA</sequence>
<keyword evidence="6" id="KW-1185">Reference proteome</keyword>
<evidence type="ECO:0000256" key="1">
    <source>
        <dbReference type="ARBA" id="ARBA00022741"/>
    </source>
</evidence>
<proteinExistence type="predicted"/>
<dbReference type="GO" id="GO:0016887">
    <property type="term" value="F:ATP hydrolysis activity"/>
    <property type="evidence" value="ECO:0007669"/>
    <property type="project" value="InterPro"/>
</dbReference>
<keyword evidence="2 4" id="KW-0067">ATP-binding</keyword>
<dbReference type="CDD" id="cd03216">
    <property type="entry name" value="ABC_Carb_Monos_I"/>
    <property type="match status" value="1"/>
</dbReference>
<organism evidence="4">
    <name type="scientific">Sinorhizobium medicae</name>
    <dbReference type="NCBI Taxonomy" id="110321"/>
    <lineage>
        <taxon>Bacteria</taxon>
        <taxon>Pseudomonadati</taxon>
        <taxon>Pseudomonadota</taxon>
        <taxon>Alphaproteobacteria</taxon>
        <taxon>Hyphomicrobiales</taxon>
        <taxon>Rhizobiaceae</taxon>
        <taxon>Sinorhizobium/Ensifer group</taxon>
        <taxon>Sinorhizobium</taxon>
    </lineage>
</organism>